<reference evidence="2 3" key="1">
    <citation type="submission" date="2014-06" db="EMBL/GenBank/DDBJ databases">
        <authorList>
            <person name="Swart Estienne"/>
        </authorList>
    </citation>
    <scope>NUCLEOTIDE SEQUENCE [LARGE SCALE GENOMIC DNA]</scope>
    <source>
        <strain evidence="2 3">130c</strain>
    </source>
</reference>
<dbReference type="PANTHER" id="PTHR47463">
    <property type="entry name" value="F-BOX PROTEIN SKIP16"/>
    <property type="match status" value="1"/>
</dbReference>
<evidence type="ECO:0000313" key="3">
    <source>
        <dbReference type="Proteomes" id="UP000039865"/>
    </source>
</evidence>
<dbReference type="SUPFAM" id="SSF110069">
    <property type="entry name" value="ApaG-like"/>
    <property type="match status" value="1"/>
</dbReference>
<feature type="domain" description="ApaG" evidence="1">
    <location>
        <begin position="291"/>
        <end position="430"/>
    </location>
</feature>
<name>A0A078A4R8_STYLE</name>
<dbReference type="EMBL" id="CCKQ01005892">
    <property type="protein sequence ID" value="CDW77167.1"/>
    <property type="molecule type" value="Genomic_DNA"/>
</dbReference>
<dbReference type="OrthoDB" id="2305498at2759"/>
<dbReference type="PANTHER" id="PTHR47463:SF2">
    <property type="entry name" value="F-BOX PROTEIN SKIP16"/>
    <property type="match status" value="1"/>
</dbReference>
<protein>
    <recommendedName>
        <fullName evidence="1">ApaG domain-containing protein</fullName>
    </recommendedName>
</protein>
<dbReference type="InterPro" id="IPR036767">
    <property type="entry name" value="ApaG_sf"/>
</dbReference>
<evidence type="ECO:0000313" key="2">
    <source>
        <dbReference type="EMBL" id="CDW77167.1"/>
    </source>
</evidence>
<accession>A0A078A4R8</accession>
<organism evidence="2 3">
    <name type="scientific">Stylonychia lemnae</name>
    <name type="common">Ciliate</name>
    <dbReference type="NCBI Taxonomy" id="5949"/>
    <lineage>
        <taxon>Eukaryota</taxon>
        <taxon>Sar</taxon>
        <taxon>Alveolata</taxon>
        <taxon>Ciliophora</taxon>
        <taxon>Intramacronucleata</taxon>
        <taxon>Spirotrichea</taxon>
        <taxon>Stichotrichia</taxon>
        <taxon>Sporadotrichida</taxon>
        <taxon>Oxytrichidae</taxon>
        <taxon>Stylonychinae</taxon>
        <taxon>Stylonychia</taxon>
    </lineage>
</organism>
<dbReference type="AlphaFoldDB" id="A0A078A4R8"/>
<proteinExistence type="predicted"/>
<evidence type="ECO:0000259" key="1">
    <source>
        <dbReference type="PROSITE" id="PS51087"/>
    </source>
</evidence>
<keyword evidence="3" id="KW-1185">Reference proteome</keyword>
<dbReference type="PROSITE" id="PS51087">
    <property type="entry name" value="APAG"/>
    <property type="match status" value="1"/>
</dbReference>
<dbReference type="InterPro" id="IPR007474">
    <property type="entry name" value="ApaG_domain"/>
</dbReference>
<dbReference type="OMA" id="WIISTID"/>
<dbReference type="Proteomes" id="UP000039865">
    <property type="component" value="Unassembled WGS sequence"/>
</dbReference>
<dbReference type="Pfam" id="PF04379">
    <property type="entry name" value="DUF525"/>
    <property type="match status" value="1"/>
</dbReference>
<dbReference type="InParanoid" id="A0A078A4R8"/>
<dbReference type="Gene3D" id="2.60.40.1470">
    <property type="entry name" value="ApaG domain"/>
    <property type="match status" value="1"/>
</dbReference>
<sequence>MESFCLRGNDFVSIFDSDMTSILCSYLNFDDIMESVIGINKDLNILINQKLDIVWQNLFKQEFMFRDYPDHRRYQGESHFQYFKRSFLIYKEVRQVMRSIFNLTNQQSEQKQEGFIKKFKNRKVHTFIAVQEIMSFQYECFYKNFEEKNNQQQNIIQFLIGQNQYYIIENFKLTTTSFYDHKLELCLLSPSSMKMIQNILKQRYGFHQLPLMHIMNYRHSIIVDAENKFGMGHGALIQQGGPDRSVVVFMAPDILSYLRQHNEKLKNQYFFTRRGIIETYPSYPQLLGGSLTVTHGIKIEAVANYIHFFGVFDKSYYNDDTRYFFSYQVRISVDENYQGEFFPSRLKSRTWKIQMGERVQETTGLGVIGEYPLIESGMEPFIYESCCPTKVLGTIMQGHFTFEVLDGPQKGQEITALIDPFNLRLDDDHQLIANPLFQSWMHM</sequence>
<gene>
    <name evidence="2" type="primary">Contig2455.g2639</name>
    <name evidence="2" type="ORF">STYLEM_6137</name>
</gene>